<dbReference type="InterPro" id="IPR050213">
    <property type="entry name" value="GST_superfamily"/>
</dbReference>
<evidence type="ECO:0000256" key="3">
    <source>
        <dbReference type="ARBA" id="ARBA00038317"/>
    </source>
</evidence>
<sequence length="208" mass="24658">MPPKYILTYFYFRAKGENIRQLLQLAGVEFEDRRIQWEQWPHIKKEMPFAQMPVLECEEGQLAQSKAIGRFLTRKYGFAGSNDWEAARIDALVDQFEDFFQEIRPFYRTYNKIIEGDLDNVYETIVQPARDKHLPLFSKFLDENPSGFLVGSKLSWIDTQLADHLYTFMNYSKGDYTAQYPQLAAFKERIHATPRLREWIKDRPKTVI</sequence>
<name>A0AA36CK19_9BILA</name>
<accession>A0AA36CK19</accession>
<dbReference type="InterPro" id="IPR036282">
    <property type="entry name" value="Glutathione-S-Trfase_C_sf"/>
</dbReference>
<dbReference type="InterPro" id="IPR040079">
    <property type="entry name" value="Glutathione_S-Trfase"/>
</dbReference>
<comment type="caution">
    <text evidence="8">The sequence shown here is derived from an EMBL/GenBank/DDBJ whole genome shotgun (WGS) entry which is preliminary data.</text>
</comment>
<dbReference type="Gene3D" id="3.40.30.10">
    <property type="entry name" value="Glutaredoxin"/>
    <property type="match status" value="1"/>
</dbReference>
<dbReference type="CDD" id="cd03192">
    <property type="entry name" value="GST_C_Sigma_like"/>
    <property type="match status" value="1"/>
</dbReference>
<evidence type="ECO:0000259" key="6">
    <source>
        <dbReference type="PROSITE" id="PS50404"/>
    </source>
</evidence>
<dbReference type="SUPFAM" id="SSF47616">
    <property type="entry name" value="GST C-terminal domain-like"/>
    <property type="match status" value="1"/>
</dbReference>
<dbReference type="GO" id="GO:0005737">
    <property type="term" value="C:cytoplasm"/>
    <property type="evidence" value="ECO:0007669"/>
    <property type="project" value="UniProtKB-ARBA"/>
</dbReference>
<dbReference type="AlphaFoldDB" id="A0AA36CK19"/>
<dbReference type="SFLD" id="SFLDG01205">
    <property type="entry name" value="AMPS.1"/>
    <property type="match status" value="1"/>
</dbReference>
<gene>
    <name evidence="8" type="ORF">MSPICULIGERA_LOCUS8939</name>
</gene>
<dbReference type="Proteomes" id="UP001177023">
    <property type="component" value="Unassembled WGS sequence"/>
</dbReference>
<evidence type="ECO:0000313" key="8">
    <source>
        <dbReference type="EMBL" id="CAJ0570502.1"/>
    </source>
</evidence>
<dbReference type="FunFam" id="3.40.30.10:FF:000035">
    <property type="entry name" value="hematopoietic prostaglandin D synthase"/>
    <property type="match status" value="1"/>
</dbReference>
<dbReference type="CDD" id="cd03039">
    <property type="entry name" value="GST_N_Sigma_like"/>
    <property type="match status" value="1"/>
</dbReference>
<evidence type="ECO:0000256" key="2">
    <source>
        <dbReference type="ARBA" id="ARBA00022679"/>
    </source>
</evidence>
<proteinExistence type="inferred from homology"/>
<comment type="similarity">
    <text evidence="3">Belongs to the GST superfamily. Sigma family.</text>
</comment>
<dbReference type="EC" id="2.5.1.18" evidence="1"/>
<dbReference type="Pfam" id="PF14497">
    <property type="entry name" value="GST_C_3"/>
    <property type="match status" value="1"/>
</dbReference>
<dbReference type="GO" id="GO:0004364">
    <property type="term" value="F:glutathione transferase activity"/>
    <property type="evidence" value="ECO:0007669"/>
    <property type="project" value="UniProtKB-EC"/>
</dbReference>
<dbReference type="GO" id="GO:0006749">
    <property type="term" value="P:glutathione metabolic process"/>
    <property type="evidence" value="ECO:0007669"/>
    <property type="project" value="TreeGrafter"/>
</dbReference>
<feature type="non-terminal residue" evidence="8">
    <location>
        <position position="208"/>
    </location>
</feature>
<keyword evidence="9" id="KW-1185">Reference proteome</keyword>
<dbReference type="SFLD" id="SFLDS00019">
    <property type="entry name" value="Glutathione_Transferase_(cytos"/>
    <property type="match status" value="1"/>
</dbReference>
<evidence type="ECO:0000256" key="5">
    <source>
        <dbReference type="ARBA" id="ARBA00078118"/>
    </source>
</evidence>
<dbReference type="PROSITE" id="PS50405">
    <property type="entry name" value="GST_CTER"/>
    <property type="match status" value="1"/>
</dbReference>
<dbReference type="Pfam" id="PF02798">
    <property type="entry name" value="GST_N"/>
    <property type="match status" value="1"/>
</dbReference>
<dbReference type="InterPro" id="IPR004046">
    <property type="entry name" value="GST_C"/>
</dbReference>
<comment type="catalytic activity">
    <reaction evidence="4">
        <text>RX + glutathione = an S-substituted glutathione + a halide anion + H(+)</text>
        <dbReference type="Rhea" id="RHEA:16437"/>
        <dbReference type="ChEBI" id="CHEBI:15378"/>
        <dbReference type="ChEBI" id="CHEBI:16042"/>
        <dbReference type="ChEBI" id="CHEBI:17792"/>
        <dbReference type="ChEBI" id="CHEBI:57925"/>
        <dbReference type="ChEBI" id="CHEBI:90779"/>
        <dbReference type="EC" id="2.5.1.18"/>
    </reaction>
</comment>
<feature type="domain" description="GST N-terminal" evidence="6">
    <location>
        <begin position="3"/>
        <end position="80"/>
    </location>
</feature>
<organism evidence="8 9">
    <name type="scientific">Mesorhabditis spiculigera</name>
    <dbReference type="NCBI Taxonomy" id="96644"/>
    <lineage>
        <taxon>Eukaryota</taxon>
        <taxon>Metazoa</taxon>
        <taxon>Ecdysozoa</taxon>
        <taxon>Nematoda</taxon>
        <taxon>Chromadorea</taxon>
        <taxon>Rhabditida</taxon>
        <taxon>Rhabditina</taxon>
        <taxon>Rhabditomorpha</taxon>
        <taxon>Rhabditoidea</taxon>
        <taxon>Rhabditidae</taxon>
        <taxon>Mesorhabditinae</taxon>
        <taxon>Mesorhabditis</taxon>
    </lineage>
</organism>
<reference evidence="8" key="1">
    <citation type="submission" date="2023-06" db="EMBL/GenBank/DDBJ databases">
        <authorList>
            <person name="Delattre M."/>
        </authorList>
    </citation>
    <scope>NUCLEOTIDE SEQUENCE</scope>
    <source>
        <strain evidence="8">AF72</strain>
    </source>
</reference>
<evidence type="ECO:0000256" key="4">
    <source>
        <dbReference type="ARBA" id="ARBA00047960"/>
    </source>
</evidence>
<dbReference type="Gene3D" id="1.20.1050.10">
    <property type="match status" value="1"/>
</dbReference>
<evidence type="ECO:0000256" key="1">
    <source>
        <dbReference type="ARBA" id="ARBA00012452"/>
    </source>
</evidence>
<dbReference type="GO" id="GO:0004602">
    <property type="term" value="F:glutathione peroxidase activity"/>
    <property type="evidence" value="ECO:0007669"/>
    <property type="project" value="UniProtKB-ARBA"/>
</dbReference>
<dbReference type="PROSITE" id="PS50404">
    <property type="entry name" value="GST_NTER"/>
    <property type="match status" value="1"/>
</dbReference>
<dbReference type="InterPro" id="IPR004045">
    <property type="entry name" value="Glutathione_S-Trfase_N"/>
</dbReference>
<evidence type="ECO:0000259" key="7">
    <source>
        <dbReference type="PROSITE" id="PS50405"/>
    </source>
</evidence>
<dbReference type="PANTHER" id="PTHR11571">
    <property type="entry name" value="GLUTATHIONE S-TRANSFERASE"/>
    <property type="match status" value="1"/>
</dbReference>
<dbReference type="InterPro" id="IPR010987">
    <property type="entry name" value="Glutathione-S-Trfase_C-like"/>
</dbReference>
<dbReference type="SFLD" id="SFLDG00363">
    <property type="entry name" value="AMPS_(cytGST):_Alpha-__Mu-__Pi"/>
    <property type="match status" value="1"/>
</dbReference>
<dbReference type="SUPFAM" id="SSF52833">
    <property type="entry name" value="Thioredoxin-like"/>
    <property type="match status" value="1"/>
</dbReference>
<dbReference type="PANTHER" id="PTHR11571:SF260">
    <property type="entry name" value="GLUTATHIONE S-TRANSFERASE"/>
    <property type="match status" value="1"/>
</dbReference>
<dbReference type="FunFam" id="1.20.1050.10:FF:000031">
    <property type="entry name" value="Glutathione S-Transferase"/>
    <property type="match status" value="1"/>
</dbReference>
<feature type="domain" description="GST C-terminal" evidence="7">
    <location>
        <begin position="82"/>
        <end position="208"/>
    </location>
</feature>
<evidence type="ECO:0000313" key="9">
    <source>
        <dbReference type="Proteomes" id="UP001177023"/>
    </source>
</evidence>
<protein>
    <recommendedName>
        <fullName evidence="1">glutathione transferase</fullName>
        <ecNumber evidence="1">2.5.1.18</ecNumber>
    </recommendedName>
    <alternativeName>
        <fullName evidence="5">GST class-sigma</fullName>
    </alternativeName>
</protein>
<dbReference type="InterPro" id="IPR036249">
    <property type="entry name" value="Thioredoxin-like_sf"/>
</dbReference>
<dbReference type="EMBL" id="CATQJA010002355">
    <property type="protein sequence ID" value="CAJ0570502.1"/>
    <property type="molecule type" value="Genomic_DNA"/>
</dbReference>
<keyword evidence="2" id="KW-0808">Transferase</keyword>